<accession>A0A8H6XT52</accession>
<dbReference type="EMBL" id="JACAZI010000012">
    <property type="protein sequence ID" value="KAF7347628.1"/>
    <property type="molecule type" value="Genomic_DNA"/>
</dbReference>
<reference evidence="2" key="1">
    <citation type="submission" date="2020-05" db="EMBL/GenBank/DDBJ databases">
        <title>Mycena genomes resolve the evolution of fungal bioluminescence.</title>
        <authorList>
            <person name="Tsai I.J."/>
        </authorList>
    </citation>
    <scope>NUCLEOTIDE SEQUENCE</scope>
    <source>
        <strain evidence="2">CCC161011</strain>
    </source>
</reference>
<sequence length="142" mass="15219">MKLRAFIQNYPNVFHISVSAVSALFGLTMTPTFVPVVFALAILLLYAPILFHRPRPYAYSALLWFSISLSSSFGRLVPALNALSTAGPSIAVLLGMSAVASAVAILAIFADVFISFSHQHTPGSPLPRDLDDPVGRDISFAV</sequence>
<proteinExistence type="predicted"/>
<dbReference type="GO" id="GO:0016746">
    <property type="term" value="F:acyltransferase activity"/>
    <property type="evidence" value="ECO:0007669"/>
    <property type="project" value="UniProtKB-KW"/>
</dbReference>
<keyword evidence="1" id="KW-1133">Transmembrane helix</keyword>
<keyword evidence="2" id="KW-0449">Lipoprotein</keyword>
<evidence type="ECO:0000313" key="2">
    <source>
        <dbReference type="EMBL" id="KAF7347628.1"/>
    </source>
</evidence>
<dbReference type="Proteomes" id="UP000620124">
    <property type="component" value="Unassembled WGS sequence"/>
</dbReference>
<keyword evidence="2" id="KW-0012">Acyltransferase</keyword>
<keyword evidence="1" id="KW-0472">Membrane</keyword>
<evidence type="ECO:0000313" key="3">
    <source>
        <dbReference type="Proteomes" id="UP000620124"/>
    </source>
</evidence>
<dbReference type="AlphaFoldDB" id="A0A8H6XT52"/>
<comment type="caution">
    <text evidence="2">The sequence shown here is derived from an EMBL/GenBank/DDBJ whole genome shotgun (WGS) entry which is preliminary data.</text>
</comment>
<evidence type="ECO:0000256" key="1">
    <source>
        <dbReference type="SAM" id="Phobius"/>
    </source>
</evidence>
<dbReference type="OrthoDB" id="2626014at2759"/>
<name>A0A8H6XT52_9AGAR</name>
<keyword evidence="1" id="KW-0812">Transmembrane</keyword>
<keyword evidence="3" id="KW-1185">Reference proteome</keyword>
<gene>
    <name evidence="2" type="ORF">MVEN_01519700</name>
</gene>
<organism evidence="2 3">
    <name type="scientific">Mycena venus</name>
    <dbReference type="NCBI Taxonomy" id="2733690"/>
    <lineage>
        <taxon>Eukaryota</taxon>
        <taxon>Fungi</taxon>
        <taxon>Dikarya</taxon>
        <taxon>Basidiomycota</taxon>
        <taxon>Agaricomycotina</taxon>
        <taxon>Agaricomycetes</taxon>
        <taxon>Agaricomycetidae</taxon>
        <taxon>Agaricales</taxon>
        <taxon>Marasmiineae</taxon>
        <taxon>Mycenaceae</taxon>
        <taxon>Mycena</taxon>
    </lineage>
</organism>
<feature type="transmembrane region" description="Helical" evidence="1">
    <location>
        <begin position="20"/>
        <end position="45"/>
    </location>
</feature>
<feature type="transmembrane region" description="Helical" evidence="1">
    <location>
        <begin position="89"/>
        <end position="114"/>
    </location>
</feature>
<protein>
    <submittedName>
        <fullName evidence="2">Apolipoprotein n-acyltransferase</fullName>
    </submittedName>
</protein>
<feature type="transmembrane region" description="Helical" evidence="1">
    <location>
        <begin position="57"/>
        <end position="77"/>
    </location>
</feature>
<keyword evidence="2" id="KW-0808">Transferase</keyword>